<dbReference type="EMBL" id="GITU01008851">
    <property type="protein sequence ID" value="MBC1177554.1"/>
    <property type="molecule type" value="Transcribed_RNA"/>
</dbReference>
<dbReference type="Pfam" id="PF07690">
    <property type="entry name" value="MFS_1"/>
    <property type="match status" value="1"/>
</dbReference>
<dbReference type="GO" id="GO:0016020">
    <property type="term" value="C:membrane"/>
    <property type="evidence" value="ECO:0007669"/>
    <property type="project" value="UniProtKB-SubCell"/>
</dbReference>
<name>A0A7G3AZ92_LUTLO</name>
<feature type="transmembrane region" description="Helical" evidence="7">
    <location>
        <begin position="64"/>
        <end position="87"/>
    </location>
</feature>
<feature type="transmembrane region" description="Helical" evidence="7">
    <location>
        <begin position="288"/>
        <end position="305"/>
    </location>
</feature>
<feature type="transmembrane region" description="Helical" evidence="7">
    <location>
        <begin position="371"/>
        <end position="393"/>
    </location>
</feature>
<evidence type="ECO:0000256" key="2">
    <source>
        <dbReference type="ARBA" id="ARBA00008335"/>
    </source>
</evidence>
<dbReference type="Gene3D" id="1.20.1250.20">
    <property type="entry name" value="MFS general substrate transporter like domains"/>
    <property type="match status" value="1"/>
</dbReference>
<dbReference type="InterPro" id="IPR020846">
    <property type="entry name" value="MFS_dom"/>
</dbReference>
<feature type="transmembrane region" description="Helical" evidence="7">
    <location>
        <begin position="338"/>
        <end position="359"/>
    </location>
</feature>
<dbReference type="VEuPathDB" id="VectorBase:LLONM1_009570"/>
<dbReference type="SUPFAM" id="SSF103473">
    <property type="entry name" value="MFS general substrate transporter"/>
    <property type="match status" value="1"/>
</dbReference>
<proteinExistence type="inferred from homology"/>
<feature type="transmembrane region" description="Helical" evidence="7">
    <location>
        <begin position="31"/>
        <end position="52"/>
    </location>
</feature>
<evidence type="ECO:0000259" key="8">
    <source>
        <dbReference type="PROSITE" id="PS50850"/>
    </source>
</evidence>
<feature type="transmembrane region" description="Helical" evidence="7">
    <location>
        <begin position="312"/>
        <end position="332"/>
    </location>
</feature>
<dbReference type="InterPro" id="IPR036259">
    <property type="entry name" value="MFS_trans_sf"/>
</dbReference>
<sequence length="442" mass="48790">MGRKAVIMPSLFATFISTVISSLTNNFWVFAVMRFLSGFFISGSSATVYAYLGEFHNMKTRSRAIMAASTIFGLGGMLMPAVAWLVMNNTWAFDIPFLGITYKPWRLFLVVCGLPDLFCALSLLILPESPKFVLSQGRQTDTIKILQRIYGINTGQDRETLKICAIIEEYESLASRKHNEQNMKGNFRVLKSMYNQTAPLFMGEHLRKTIIACTLQFGIFVSSNGMYMFFPDILNRVATHMEQLGGNYTATICDAVINTKVDIREILTASDNATCDVKLDISAFEHSLVLEVLYAVGFVVIGITINAVGKLAILVFVLMGCGICGIAIVFTTIPLLSIYLYVILLMCGLAVTVVNAATVDLFPTHLRAMSVCISLMMGRLGSVFGSNLVAAMLEFNCEATFLISGISLILCGVLSFSIPNVQVRPDRRVREERLSISSYGRQ</sequence>
<keyword evidence="4 7" id="KW-0812">Transmembrane</keyword>
<dbReference type="AlphaFoldDB" id="A0A7G3AZ92"/>
<evidence type="ECO:0000256" key="7">
    <source>
        <dbReference type="SAM" id="Phobius"/>
    </source>
</evidence>
<evidence type="ECO:0000313" key="9">
    <source>
        <dbReference type="EMBL" id="MBC1177554.1"/>
    </source>
</evidence>
<keyword evidence="5 7" id="KW-1133">Transmembrane helix</keyword>
<keyword evidence="3" id="KW-0813">Transport</keyword>
<dbReference type="InterPro" id="IPR005828">
    <property type="entry name" value="MFS_sugar_transport-like"/>
</dbReference>
<feature type="transmembrane region" description="Helical" evidence="7">
    <location>
        <begin position="399"/>
        <end position="418"/>
    </location>
</feature>
<dbReference type="Pfam" id="PF00083">
    <property type="entry name" value="Sugar_tr"/>
    <property type="match status" value="1"/>
</dbReference>
<dbReference type="PANTHER" id="PTHR23511">
    <property type="entry name" value="SYNAPTIC VESICLE GLYCOPROTEIN 2"/>
    <property type="match status" value="1"/>
</dbReference>
<evidence type="ECO:0000256" key="1">
    <source>
        <dbReference type="ARBA" id="ARBA00004141"/>
    </source>
</evidence>
<evidence type="ECO:0000256" key="4">
    <source>
        <dbReference type="ARBA" id="ARBA00022692"/>
    </source>
</evidence>
<evidence type="ECO:0000256" key="6">
    <source>
        <dbReference type="ARBA" id="ARBA00023136"/>
    </source>
</evidence>
<accession>A0A7G3AZ92</accession>
<organism evidence="9">
    <name type="scientific">Lutzomyia longipalpis</name>
    <name type="common">Sand fly</name>
    <dbReference type="NCBI Taxonomy" id="7200"/>
    <lineage>
        <taxon>Eukaryota</taxon>
        <taxon>Metazoa</taxon>
        <taxon>Ecdysozoa</taxon>
        <taxon>Arthropoda</taxon>
        <taxon>Hexapoda</taxon>
        <taxon>Insecta</taxon>
        <taxon>Pterygota</taxon>
        <taxon>Neoptera</taxon>
        <taxon>Endopterygota</taxon>
        <taxon>Diptera</taxon>
        <taxon>Nematocera</taxon>
        <taxon>Psychodoidea</taxon>
        <taxon>Psychodidae</taxon>
        <taxon>Lutzomyia</taxon>
        <taxon>Lutzomyia</taxon>
    </lineage>
</organism>
<keyword evidence="6 7" id="KW-0472">Membrane</keyword>
<feature type="transmembrane region" description="Helical" evidence="7">
    <location>
        <begin position="210"/>
        <end position="230"/>
    </location>
</feature>
<comment type="similarity">
    <text evidence="2">Belongs to the major facilitator superfamily.</text>
</comment>
<protein>
    <submittedName>
        <fullName evidence="9">Putative synaptic vesicle transporter svop</fullName>
    </submittedName>
</protein>
<dbReference type="InterPro" id="IPR011701">
    <property type="entry name" value="MFS"/>
</dbReference>
<feature type="transmembrane region" description="Helical" evidence="7">
    <location>
        <begin position="107"/>
        <end position="126"/>
    </location>
</feature>
<evidence type="ECO:0000256" key="5">
    <source>
        <dbReference type="ARBA" id="ARBA00022989"/>
    </source>
</evidence>
<comment type="subcellular location">
    <subcellularLocation>
        <location evidence="1">Membrane</location>
        <topology evidence="1">Multi-pass membrane protein</topology>
    </subcellularLocation>
</comment>
<dbReference type="PROSITE" id="PS50850">
    <property type="entry name" value="MFS"/>
    <property type="match status" value="1"/>
</dbReference>
<feature type="domain" description="Major facilitator superfamily (MFS) profile" evidence="8">
    <location>
        <begin position="1"/>
        <end position="423"/>
    </location>
</feature>
<reference evidence="9" key="1">
    <citation type="journal article" date="2020" name="BMC">
        <title>Leishmania infection induces a limited differential gene expression in the sand fly midgut.</title>
        <authorList>
            <person name="Coutinho-Abreu I.V."/>
            <person name="Serafim T.D."/>
            <person name="Meneses C."/>
            <person name="Kamhawi S."/>
            <person name="Oliveira F."/>
            <person name="Valenzuela J.G."/>
        </authorList>
    </citation>
    <scope>NUCLEOTIDE SEQUENCE</scope>
    <source>
        <strain evidence="9">Jacobina</strain>
        <tissue evidence="9">Midgut</tissue>
    </source>
</reference>
<dbReference type="PANTHER" id="PTHR23511:SF37">
    <property type="entry name" value="MAJOR FACILITATOR SUPERFAMILY (MFS) PROFILE DOMAIN-CONTAINING PROTEIN-RELATED"/>
    <property type="match status" value="1"/>
</dbReference>
<dbReference type="GO" id="GO:0022857">
    <property type="term" value="F:transmembrane transporter activity"/>
    <property type="evidence" value="ECO:0007669"/>
    <property type="project" value="InterPro"/>
</dbReference>
<evidence type="ECO:0000256" key="3">
    <source>
        <dbReference type="ARBA" id="ARBA00022448"/>
    </source>
</evidence>